<feature type="non-terminal residue" evidence="1">
    <location>
        <position position="59"/>
    </location>
</feature>
<proteinExistence type="predicted"/>
<protein>
    <submittedName>
        <fullName evidence="1">Uncharacterized protein</fullName>
    </submittedName>
</protein>
<comment type="caution">
    <text evidence="1">The sequence shown here is derived from an EMBL/GenBank/DDBJ whole genome shotgun (WGS) entry which is preliminary data.</text>
</comment>
<dbReference type="AlphaFoldDB" id="X1M252"/>
<feature type="non-terminal residue" evidence="1">
    <location>
        <position position="1"/>
    </location>
</feature>
<gene>
    <name evidence="1" type="ORF">S03H2_72427</name>
</gene>
<evidence type="ECO:0000313" key="1">
    <source>
        <dbReference type="EMBL" id="GAI00449.1"/>
    </source>
</evidence>
<reference evidence="1" key="1">
    <citation type="journal article" date="2014" name="Front. Microbiol.">
        <title>High frequency of phylogenetically diverse reductive dehalogenase-homologous genes in deep subseafloor sedimentary metagenomes.</title>
        <authorList>
            <person name="Kawai M."/>
            <person name="Futagami T."/>
            <person name="Toyoda A."/>
            <person name="Takaki Y."/>
            <person name="Nishi S."/>
            <person name="Hori S."/>
            <person name="Arai W."/>
            <person name="Tsubouchi T."/>
            <person name="Morono Y."/>
            <person name="Uchiyama I."/>
            <person name="Ito T."/>
            <person name="Fujiyama A."/>
            <person name="Inagaki F."/>
            <person name="Takami H."/>
        </authorList>
    </citation>
    <scope>NUCLEOTIDE SEQUENCE</scope>
    <source>
        <strain evidence="1">Expedition CK06-06</strain>
    </source>
</reference>
<organism evidence="1">
    <name type="scientific">marine sediment metagenome</name>
    <dbReference type="NCBI Taxonomy" id="412755"/>
    <lineage>
        <taxon>unclassified sequences</taxon>
        <taxon>metagenomes</taxon>
        <taxon>ecological metagenomes</taxon>
    </lineage>
</organism>
<dbReference type="EMBL" id="BARU01048959">
    <property type="protein sequence ID" value="GAI00449.1"/>
    <property type="molecule type" value="Genomic_DNA"/>
</dbReference>
<name>X1M252_9ZZZZ</name>
<accession>X1M252</accession>
<sequence>DYYIFFERNDYEGLMNTGEKSVSRRYHAYSHINALSSAAMFYYLTGEKKYLQVLKNAYN</sequence>